<feature type="region of interest" description="Disordered" evidence="1">
    <location>
        <begin position="38"/>
        <end position="81"/>
    </location>
</feature>
<name>A0A834I720_RHYFE</name>
<comment type="caution">
    <text evidence="2">The sequence shown here is derived from an EMBL/GenBank/DDBJ whole genome shotgun (WGS) entry which is preliminary data.</text>
</comment>
<reference evidence="2" key="1">
    <citation type="submission" date="2020-08" db="EMBL/GenBank/DDBJ databases">
        <title>Genome sequencing and assembly of the red palm weevil Rhynchophorus ferrugineus.</title>
        <authorList>
            <person name="Dias G.B."/>
            <person name="Bergman C.M."/>
            <person name="Manee M."/>
        </authorList>
    </citation>
    <scope>NUCLEOTIDE SEQUENCE</scope>
    <source>
        <strain evidence="2">AA-2017</strain>
        <tissue evidence="2">Whole larva</tissue>
    </source>
</reference>
<evidence type="ECO:0000313" key="3">
    <source>
        <dbReference type="Proteomes" id="UP000625711"/>
    </source>
</evidence>
<gene>
    <name evidence="2" type="ORF">GWI33_014615</name>
</gene>
<feature type="compositionally biased region" description="Basic and acidic residues" evidence="1">
    <location>
        <begin position="43"/>
        <end position="71"/>
    </location>
</feature>
<sequence length="121" mass="14142">MVCTNVDRTFSHTLFSRHIRNNLTLLYNHDGLFTIARPARPRAPFEEKDRDREQRHPERARKGEGADGDGTKKKRNTGRSLRLRQTYDRLVTLVTSLRTPRILFISPSVSGRWTMVFSQLF</sequence>
<evidence type="ECO:0000256" key="1">
    <source>
        <dbReference type="SAM" id="MobiDB-lite"/>
    </source>
</evidence>
<evidence type="ECO:0000313" key="2">
    <source>
        <dbReference type="EMBL" id="KAF7272635.1"/>
    </source>
</evidence>
<dbReference type="AlphaFoldDB" id="A0A834I720"/>
<organism evidence="2 3">
    <name type="scientific">Rhynchophorus ferrugineus</name>
    <name type="common">Red palm weevil</name>
    <name type="synonym">Curculio ferrugineus</name>
    <dbReference type="NCBI Taxonomy" id="354439"/>
    <lineage>
        <taxon>Eukaryota</taxon>
        <taxon>Metazoa</taxon>
        <taxon>Ecdysozoa</taxon>
        <taxon>Arthropoda</taxon>
        <taxon>Hexapoda</taxon>
        <taxon>Insecta</taxon>
        <taxon>Pterygota</taxon>
        <taxon>Neoptera</taxon>
        <taxon>Endopterygota</taxon>
        <taxon>Coleoptera</taxon>
        <taxon>Polyphaga</taxon>
        <taxon>Cucujiformia</taxon>
        <taxon>Curculionidae</taxon>
        <taxon>Dryophthorinae</taxon>
        <taxon>Rhynchophorus</taxon>
    </lineage>
</organism>
<proteinExistence type="predicted"/>
<keyword evidence="3" id="KW-1185">Reference proteome</keyword>
<dbReference type="Proteomes" id="UP000625711">
    <property type="component" value="Unassembled WGS sequence"/>
</dbReference>
<protein>
    <submittedName>
        <fullName evidence="2">Uncharacterized protein</fullName>
    </submittedName>
</protein>
<accession>A0A834I720</accession>
<dbReference type="EMBL" id="JAACXV010013733">
    <property type="protein sequence ID" value="KAF7272635.1"/>
    <property type="molecule type" value="Genomic_DNA"/>
</dbReference>